<dbReference type="Pfam" id="PF12833">
    <property type="entry name" value="HTH_18"/>
    <property type="match status" value="1"/>
</dbReference>
<protein>
    <recommendedName>
        <fullName evidence="2">Stage 0 sporulation protein A homolog</fullName>
    </recommendedName>
</protein>
<dbReference type="SMART" id="SM00342">
    <property type="entry name" value="HTH_ARAC"/>
    <property type="match status" value="1"/>
</dbReference>
<keyword evidence="14" id="KW-1185">Reference proteome</keyword>
<keyword evidence="8" id="KW-0804">Transcription</keyword>
<keyword evidence="4 10" id="KW-0597">Phosphoprotein</keyword>
<evidence type="ECO:0000256" key="2">
    <source>
        <dbReference type="ARBA" id="ARBA00018672"/>
    </source>
</evidence>
<organism evidence="13 14">
    <name type="scientific">Parablautia intestinalis</name>
    <dbReference type="NCBI Taxonomy" id="2320100"/>
    <lineage>
        <taxon>Bacteria</taxon>
        <taxon>Bacillati</taxon>
        <taxon>Bacillota</taxon>
        <taxon>Clostridia</taxon>
        <taxon>Lachnospirales</taxon>
        <taxon>Lachnospiraceae</taxon>
        <taxon>Parablautia</taxon>
    </lineage>
</organism>
<evidence type="ECO:0000313" key="14">
    <source>
        <dbReference type="Proteomes" id="UP000280696"/>
    </source>
</evidence>
<evidence type="ECO:0000256" key="1">
    <source>
        <dbReference type="ARBA" id="ARBA00004496"/>
    </source>
</evidence>
<dbReference type="AlphaFoldDB" id="A0A3A9AQ91"/>
<dbReference type="EMBL" id="RAYQ01000002">
    <property type="protein sequence ID" value="RKI93562.1"/>
    <property type="molecule type" value="Genomic_DNA"/>
</dbReference>
<dbReference type="PROSITE" id="PS50110">
    <property type="entry name" value="RESPONSE_REGULATORY"/>
    <property type="match status" value="1"/>
</dbReference>
<dbReference type="PRINTS" id="PR00032">
    <property type="entry name" value="HTHARAC"/>
</dbReference>
<dbReference type="GO" id="GO:0000160">
    <property type="term" value="P:phosphorelay signal transduction system"/>
    <property type="evidence" value="ECO:0007669"/>
    <property type="project" value="UniProtKB-KW"/>
</dbReference>
<name>A0A3A9AQ91_9FIRM</name>
<proteinExistence type="predicted"/>
<dbReference type="InterPro" id="IPR011006">
    <property type="entry name" value="CheY-like_superfamily"/>
</dbReference>
<keyword evidence="3" id="KW-0963">Cytoplasm</keyword>
<keyword evidence="7" id="KW-0238">DNA-binding</keyword>
<evidence type="ECO:0000256" key="7">
    <source>
        <dbReference type="ARBA" id="ARBA00023125"/>
    </source>
</evidence>
<dbReference type="Proteomes" id="UP000280696">
    <property type="component" value="Unassembled WGS sequence"/>
</dbReference>
<dbReference type="SUPFAM" id="SSF52172">
    <property type="entry name" value="CheY-like"/>
    <property type="match status" value="1"/>
</dbReference>
<keyword evidence="6" id="KW-0805">Transcription regulation</keyword>
<evidence type="ECO:0000313" key="13">
    <source>
        <dbReference type="EMBL" id="RKI93562.1"/>
    </source>
</evidence>
<dbReference type="SMART" id="SM00448">
    <property type="entry name" value="REC"/>
    <property type="match status" value="1"/>
</dbReference>
<comment type="subcellular location">
    <subcellularLocation>
        <location evidence="1">Cytoplasm</location>
    </subcellularLocation>
</comment>
<dbReference type="InterPro" id="IPR051552">
    <property type="entry name" value="HptR"/>
</dbReference>
<keyword evidence="5" id="KW-0902">Two-component regulatory system</keyword>
<evidence type="ECO:0000259" key="12">
    <source>
        <dbReference type="PROSITE" id="PS50110"/>
    </source>
</evidence>
<evidence type="ECO:0000256" key="4">
    <source>
        <dbReference type="ARBA" id="ARBA00022553"/>
    </source>
</evidence>
<feature type="modified residue" description="4-aspartylphosphate" evidence="10">
    <location>
        <position position="55"/>
    </location>
</feature>
<dbReference type="GO" id="GO:0005737">
    <property type="term" value="C:cytoplasm"/>
    <property type="evidence" value="ECO:0007669"/>
    <property type="project" value="UniProtKB-SubCell"/>
</dbReference>
<comment type="caution">
    <text evidence="13">The sequence shown here is derived from an EMBL/GenBank/DDBJ whole genome shotgun (WGS) entry which is preliminary data.</text>
</comment>
<dbReference type="InterPro" id="IPR020449">
    <property type="entry name" value="Tscrpt_reg_AraC-type_HTH"/>
</dbReference>
<dbReference type="GO" id="GO:0043565">
    <property type="term" value="F:sequence-specific DNA binding"/>
    <property type="evidence" value="ECO:0007669"/>
    <property type="project" value="InterPro"/>
</dbReference>
<dbReference type="PANTHER" id="PTHR42713">
    <property type="entry name" value="HISTIDINE KINASE-RELATED"/>
    <property type="match status" value="1"/>
</dbReference>
<dbReference type="InterPro" id="IPR001789">
    <property type="entry name" value="Sig_transdc_resp-reg_receiver"/>
</dbReference>
<dbReference type="Pfam" id="PF00072">
    <property type="entry name" value="Response_reg"/>
    <property type="match status" value="1"/>
</dbReference>
<evidence type="ECO:0000256" key="8">
    <source>
        <dbReference type="ARBA" id="ARBA00023163"/>
    </source>
</evidence>
<evidence type="ECO:0000256" key="9">
    <source>
        <dbReference type="ARBA" id="ARBA00024867"/>
    </source>
</evidence>
<dbReference type="Gene3D" id="1.10.10.60">
    <property type="entry name" value="Homeodomain-like"/>
    <property type="match status" value="2"/>
</dbReference>
<dbReference type="InterPro" id="IPR018060">
    <property type="entry name" value="HTH_AraC"/>
</dbReference>
<sequence>MLKVFLVEDESIVREGLKNNIPWREYGYAFTGEANDGEMALPMIRKIRPDVLITDIRMPFMDGLALSQIVVQEIPEIKIIIISGYDEFEYAQRAIRVGVEQYLLKPITRGALRKVLLELREKIENEREQKNYLETFQNEMKEYEDYARRNFLERVFGGVLSARQIYEEAAKISLNLDGPCYNLILLNLMVKRQNPEFGGAEEPEIYERVREALLRYFMRFPEYLTFHWNISLLGILIKGEAEQMEELAKRCVDNIERICTEENISQWHAAVGEPVERLSLLSECYTKANHILAHRFFHPKEHILTEKDTEDYLLGNDAKGFEAVDSAKMNPEIIQRFLREGKKEELDDFVKGYLAGVKEALGSRMFRDYLLLNIRFSVINYMEDAGIDKQAILPEDEYAMVRDASVNSGDIYEYMRKLLGQALALRDKESVNQGKRMLKKGLEYIEENFSNENLSLNTVAGVIGVSGNYFSSVFSQEMQITFIEYVTKKRMEKAKKLLRQTEKHSGEIAAQVGYKDPHYFSFVFKKTVGCTPREYRSGK</sequence>
<evidence type="ECO:0000256" key="10">
    <source>
        <dbReference type="PROSITE-ProRule" id="PRU00169"/>
    </source>
</evidence>
<evidence type="ECO:0000256" key="5">
    <source>
        <dbReference type="ARBA" id="ARBA00023012"/>
    </source>
</evidence>
<gene>
    <name evidence="13" type="ORF">D7V94_02370</name>
</gene>
<reference evidence="13 14" key="1">
    <citation type="submission" date="2018-09" db="EMBL/GenBank/DDBJ databases">
        <title>Murine metabolic-syndrome-specific gut microbial biobank.</title>
        <authorList>
            <person name="Liu C."/>
        </authorList>
    </citation>
    <scope>NUCLEOTIDE SEQUENCE [LARGE SCALE GENOMIC DNA]</scope>
    <source>
        <strain evidence="13 14">0.1xD8-82</strain>
    </source>
</reference>
<dbReference type="SUPFAM" id="SSF46689">
    <property type="entry name" value="Homeodomain-like"/>
    <property type="match status" value="1"/>
</dbReference>
<dbReference type="OrthoDB" id="9794370at2"/>
<dbReference type="InterPro" id="IPR009057">
    <property type="entry name" value="Homeodomain-like_sf"/>
</dbReference>
<evidence type="ECO:0000256" key="3">
    <source>
        <dbReference type="ARBA" id="ARBA00022490"/>
    </source>
</evidence>
<accession>A0A3A9AQ91</accession>
<dbReference type="RefSeq" id="WP_120466418.1">
    <property type="nucleotide sequence ID" value="NZ_RAYQ01000002.1"/>
</dbReference>
<evidence type="ECO:0000259" key="11">
    <source>
        <dbReference type="PROSITE" id="PS01124"/>
    </source>
</evidence>
<feature type="domain" description="Response regulatory" evidence="12">
    <location>
        <begin position="3"/>
        <end position="120"/>
    </location>
</feature>
<dbReference type="CDD" id="cd17536">
    <property type="entry name" value="REC_YesN-like"/>
    <property type="match status" value="1"/>
</dbReference>
<dbReference type="GO" id="GO:0003700">
    <property type="term" value="F:DNA-binding transcription factor activity"/>
    <property type="evidence" value="ECO:0007669"/>
    <property type="project" value="InterPro"/>
</dbReference>
<feature type="domain" description="HTH araC/xylS-type" evidence="11">
    <location>
        <begin position="439"/>
        <end position="538"/>
    </location>
</feature>
<evidence type="ECO:0000256" key="6">
    <source>
        <dbReference type="ARBA" id="ARBA00023015"/>
    </source>
</evidence>
<dbReference type="Gene3D" id="3.40.50.2300">
    <property type="match status" value="1"/>
</dbReference>
<dbReference type="PANTHER" id="PTHR42713:SF3">
    <property type="entry name" value="TRANSCRIPTIONAL REGULATORY PROTEIN HPTR"/>
    <property type="match status" value="1"/>
</dbReference>
<comment type="function">
    <text evidence="9">May play the central regulatory role in sporulation. It may be an element of the effector pathway responsible for the activation of sporulation genes in response to nutritional stress. Spo0A may act in concert with spo0H (a sigma factor) to control the expression of some genes that are critical to the sporulation process.</text>
</comment>
<dbReference type="PROSITE" id="PS01124">
    <property type="entry name" value="HTH_ARAC_FAMILY_2"/>
    <property type="match status" value="1"/>
</dbReference>